<sequence>MKLSSPLHACKSGWEKERLHTAIPKIFYEIEQATPCVQEWLGEGTLTYSISQRFSMKLSSPLHACKSGWEKERLHTAIPKIFYEIEQATPCVQEWLGEGTLTYSYPKDFL</sequence>
<dbReference type="AlphaFoldDB" id="A0AAV4RGK9"/>
<comment type="caution">
    <text evidence="1">The sequence shown here is derived from an EMBL/GenBank/DDBJ whole genome shotgun (WGS) entry which is preliminary data.</text>
</comment>
<gene>
    <name evidence="1" type="ORF">CDAR_184491</name>
</gene>
<dbReference type="Proteomes" id="UP001054837">
    <property type="component" value="Unassembled WGS sequence"/>
</dbReference>
<keyword evidence="2" id="KW-1185">Reference proteome</keyword>
<name>A0AAV4RGK9_9ARAC</name>
<reference evidence="1 2" key="1">
    <citation type="submission" date="2021-06" db="EMBL/GenBank/DDBJ databases">
        <title>Caerostris darwini draft genome.</title>
        <authorList>
            <person name="Kono N."/>
            <person name="Arakawa K."/>
        </authorList>
    </citation>
    <scope>NUCLEOTIDE SEQUENCE [LARGE SCALE GENOMIC DNA]</scope>
</reference>
<accession>A0AAV4RGK9</accession>
<proteinExistence type="predicted"/>
<evidence type="ECO:0000313" key="2">
    <source>
        <dbReference type="Proteomes" id="UP001054837"/>
    </source>
</evidence>
<evidence type="ECO:0000313" key="1">
    <source>
        <dbReference type="EMBL" id="GIY21458.1"/>
    </source>
</evidence>
<protein>
    <submittedName>
        <fullName evidence="1">Uncharacterized protein</fullName>
    </submittedName>
</protein>
<organism evidence="1 2">
    <name type="scientific">Caerostris darwini</name>
    <dbReference type="NCBI Taxonomy" id="1538125"/>
    <lineage>
        <taxon>Eukaryota</taxon>
        <taxon>Metazoa</taxon>
        <taxon>Ecdysozoa</taxon>
        <taxon>Arthropoda</taxon>
        <taxon>Chelicerata</taxon>
        <taxon>Arachnida</taxon>
        <taxon>Araneae</taxon>
        <taxon>Araneomorphae</taxon>
        <taxon>Entelegynae</taxon>
        <taxon>Araneoidea</taxon>
        <taxon>Araneidae</taxon>
        <taxon>Caerostris</taxon>
    </lineage>
</organism>
<dbReference type="EMBL" id="BPLQ01006302">
    <property type="protein sequence ID" value="GIY21458.1"/>
    <property type="molecule type" value="Genomic_DNA"/>
</dbReference>